<comment type="caution">
    <text evidence="13">The sequence shown here is derived from an EMBL/GenBank/DDBJ whole genome shotgun (WGS) entry which is preliminary data.</text>
</comment>
<evidence type="ECO:0000313" key="14">
    <source>
        <dbReference type="Proteomes" id="UP000176938"/>
    </source>
</evidence>
<evidence type="ECO:0000256" key="2">
    <source>
        <dbReference type="ARBA" id="ARBA00010190"/>
    </source>
</evidence>
<dbReference type="InterPro" id="IPR018236">
    <property type="entry name" value="SAICAR_synthetase_CS"/>
</dbReference>
<evidence type="ECO:0000256" key="9">
    <source>
        <dbReference type="ARBA" id="ARBA00030409"/>
    </source>
</evidence>
<reference evidence="13 14" key="1">
    <citation type="journal article" date="2016" name="Nat. Commun.">
        <title>Thousands of microbial genomes shed light on interconnected biogeochemical processes in an aquifer system.</title>
        <authorList>
            <person name="Anantharaman K."/>
            <person name="Brown C.T."/>
            <person name="Hug L.A."/>
            <person name="Sharon I."/>
            <person name="Castelle C.J."/>
            <person name="Probst A.J."/>
            <person name="Thomas B.C."/>
            <person name="Singh A."/>
            <person name="Wilkins M.J."/>
            <person name="Karaoz U."/>
            <person name="Brodie E.L."/>
            <person name="Williams K.H."/>
            <person name="Hubbard S.S."/>
            <person name="Banfield J.F."/>
        </authorList>
    </citation>
    <scope>NUCLEOTIDE SEQUENCE [LARGE SCALE GENOMIC DNA]</scope>
</reference>
<evidence type="ECO:0000256" key="1">
    <source>
        <dbReference type="ARBA" id="ARBA00004672"/>
    </source>
</evidence>
<keyword evidence="7 11" id="KW-0658">Purine biosynthesis</keyword>
<accession>A0A1F4RD63</accession>
<comment type="catalytic activity">
    <reaction evidence="10 11">
        <text>5-amino-1-(5-phospho-D-ribosyl)imidazole-4-carboxylate + L-aspartate + ATP = (2S)-2-[5-amino-1-(5-phospho-beta-D-ribosyl)imidazole-4-carboxamido]succinate + ADP + phosphate + 2 H(+)</text>
        <dbReference type="Rhea" id="RHEA:22628"/>
        <dbReference type="ChEBI" id="CHEBI:15378"/>
        <dbReference type="ChEBI" id="CHEBI:29991"/>
        <dbReference type="ChEBI" id="CHEBI:30616"/>
        <dbReference type="ChEBI" id="CHEBI:43474"/>
        <dbReference type="ChEBI" id="CHEBI:58443"/>
        <dbReference type="ChEBI" id="CHEBI:77657"/>
        <dbReference type="ChEBI" id="CHEBI:456216"/>
        <dbReference type="EC" id="6.3.2.6"/>
    </reaction>
</comment>
<keyword evidence="5 11" id="KW-0436">Ligase</keyword>
<dbReference type="FunFam" id="3.30.470.20:FF:000015">
    <property type="entry name" value="Phosphoribosylaminoimidazole-succinocarboxamide synthase"/>
    <property type="match status" value="1"/>
</dbReference>
<dbReference type="AlphaFoldDB" id="A0A1F4RD63"/>
<comment type="pathway">
    <text evidence="1 11">Purine metabolism; IMP biosynthesis via de novo pathway; 5-amino-1-(5-phospho-D-ribosyl)imidazole-4-carboxamide from 5-amino-1-(5-phospho-D-ribosyl)imidazole-4-carboxylate: step 1/2.</text>
</comment>
<dbReference type="InterPro" id="IPR028923">
    <property type="entry name" value="SAICAR_synt/ADE2_N"/>
</dbReference>
<evidence type="ECO:0000256" key="4">
    <source>
        <dbReference type="ARBA" id="ARBA00016460"/>
    </source>
</evidence>
<evidence type="ECO:0000256" key="3">
    <source>
        <dbReference type="ARBA" id="ARBA00012217"/>
    </source>
</evidence>
<dbReference type="Pfam" id="PF01259">
    <property type="entry name" value="SAICAR_synt"/>
    <property type="match status" value="1"/>
</dbReference>
<dbReference type="GO" id="GO:0005524">
    <property type="term" value="F:ATP binding"/>
    <property type="evidence" value="ECO:0007669"/>
    <property type="project" value="UniProtKB-KW"/>
</dbReference>
<dbReference type="HAMAP" id="MF_00137">
    <property type="entry name" value="SAICAR_synth"/>
    <property type="match status" value="1"/>
</dbReference>
<keyword evidence="6 11" id="KW-0547">Nucleotide-binding</keyword>
<evidence type="ECO:0000256" key="5">
    <source>
        <dbReference type="ARBA" id="ARBA00022598"/>
    </source>
</evidence>
<dbReference type="GO" id="GO:0004639">
    <property type="term" value="F:phosphoribosylaminoimidazolesuccinocarboxamide synthase activity"/>
    <property type="evidence" value="ECO:0007669"/>
    <property type="project" value="UniProtKB-UniRule"/>
</dbReference>
<dbReference type="EC" id="6.3.2.6" evidence="3 11"/>
<evidence type="ECO:0000256" key="8">
    <source>
        <dbReference type="ARBA" id="ARBA00022840"/>
    </source>
</evidence>
<dbReference type="PROSITE" id="PS01058">
    <property type="entry name" value="SAICAR_SYNTHETASE_2"/>
    <property type="match status" value="1"/>
</dbReference>
<protein>
    <recommendedName>
        <fullName evidence="4 11">Phosphoribosylaminoimidazole-succinocarboxamide synthase</fullName>
        <ecNumber evidence="3 11">6.3.2.6</ecNumber>
    </recommendedName>
    <alternativeName>
        <fullName evidence="9 11">SAICAR synthetase</fullName>
    </alternativeName>
</protein>
<dbReference type="NCBIfam" id="NF010568">
    <property type="entry name" value="PRK13961.1"/>
    <property type="match status" value="1"/>
</dbReference>
<sequence length="296" mass="33195">MLLNINLPGIKLFKKGKVRNVFDLGDKLLLVASDRISAFDSVMPNGIPDKGKVLTQLSAFWFDFTKQIIDNHMISANVDEFPDEIRMHADIKKILAKRSMLGRKTASIDVECVARGYLSGSAWSEYEKTGSVCGIKLPAGLKESDKLPEPIFTPATKAASGHDVNISEKEMMDIIGVEPGTLLRDKTLEIYNKCRDYADSKGIIIADTKFEFGFVDGEIIIIDEMLTPDSSRFWPKDSYRPGGPQPSYDKQFVRDYLISIKWDKEPPAPLLPDAVVQKTREKYLEAFQKITGKNVL</sequence>
<evidence type="ECO:0000313" key="13">
    <source>
        <dbReference type="EMBL" id="OGC06119.1"/>
    </source>
</evidence>
<feature type="domain" description="SAICAR synthetase/ADE2 N-terminal" evidence="12">
    <location>
        <begin position="13"/>
        <end position="266"/>
    </location>
</feature>
<evidence type="ECO:0000256" key="6">
    <source>
        <dbReference type="ARBA" id="ARBA00022741"/>
    </source>
</evidence>
<organism evidence="13 14">
    <name type="scientific">candidate division WOR-1 bacterium RIFCSPLOWO2_02_FULL_46_20</name>
    <dbReference type="NCBI Taxonomy" id="1802567"/>
    <lineage>
        <taxon>Bacteria</taxon>
        <taxon>Bacillati</taxon>
        <taxon>Saganbacteria</taxon>
    </lineage>
</organism>
<dbReference type="CDD" id="cd01414">
    <property type="entry name" value="SAICAR_synt_Sc"/>
    <property type="match status" value="1"/>
</dbReference>
<evidence type="ECO:0000256" key="11">
    <source>
        <dbReference type="HAMAP-Rule" id="MF_00137"/>
    </source>
</evidence>
<dbReference type="PANTHER" id="PTHR43700">
    <property type="entry name" value="PHOSPHORIBOSYLAMINOIMIDAZOLE-SUCCINOCARBOXAMIDE SYNTHASE"/>
    <property type="match status" value="1"/>
</dbReference>
<dbReference type="GO" id="GO:0005737">
    <property type="term" value="C:cytoplasm"/>
    <property type="evidence" value="ECO:0007669"/>
    <property type="project" value="TreeGrafter"/>
</dbReference>
<dbReference type="Proteomes" id="UP000176938">
    <property type="component" value="Unassembled WGS sequence"/>
</dbReference>
<dbReference type="UniPathway" id="UPA00074">
    <property type="reaction ID" value="UER00131"/>
</dbReference>
<dbReference type="PANTHER" id="PTHR43700:SF1">
    <property type="entry name" value="PHOSPHORIBOSYLAMINOIMIDAZOLE-SUCCINOCARBOXAMIDE SYNTHASE"/>
    <property type="match status" value="1"/>
</dbReference>
<evidence type="ECO:0000259" key="12">
    <source>
        <dbReference type="Pfam" id="PF01259"/>
    </source>
</evidence>
<gene>
    <name evidence="11" type="primary">purC</name>
    <name evidence="13" type="ORF">A3H38_01370</name>
</gene>
<dbReference type="InterPro" id="IPR001636">
    <property type="entry name" value="SAICAR_synth"/>
</dbReference>
<dbReference type="Gene3D" id="3.30.200.20">
    <property type="entry name" value="Phosphorylase Kinase, domain 1"/>
    <property type="match status" value="1"/>
</dbReference>
<keyword evidence="8 11" id="KW-0067">ATP-binding</keyword>
<dbReference type="GO" id="GO:0006189">
    <property type="term" value="P:'de novo' IMP biosynthetic process"/>
    <property type="evidence" value="ECO:0007669"/>
    <property type="project" value="UniProtKB-UniRule"/>
</dbReference>
<dbReference type="Gene3D" id="3.30.470.20">
    <property type="entry name" value="ATP-grasp fold, B domain"/>
    <property type="match status" value="1"/>
</dbReference>
<name>A0A1F4RD63_UNCSA</name>
<dbReference type="SUPFAM" id="SSF56104">
    <property type="entry name" value="SAICAR synthase-like"/>
    <property type="match status" value="1"/>
</dbReference>
<dbReference type="NCBIfam" id="TIGR00081">
    <property type="entry name" value="purC"/>
    <property type="match status" value="1"/>
</dbReference>
<dbReference type="EMBL" id="METP01000028">
    <property type="protein sequence ID" value="OGC06119.1"/>
    <property type="molecule type" value="Genomic_DNA"/>
</dbReference>
<proteinExistence type="inferred from homology"/>
<comment type="similarity">
    <text evidence="2 11">Belongs to the SAICAR synthetase family.</text>
</comment>
<evidence type="ECO:0000256" key="10">
    <source>
        <dbReference type="ARBA" id="ARBA00048475"/>
    </source>
</evidence>
<evidence type="ECO:0000256" key="7">
    <source>
        <dbReference type="ARBA" id="ARBA00022755"/>
    </source>
</evidence>